<evidence type="ECO:0000313" key="3">
    <source>
        <dbReference type="EMBL" id="ETO07895.1"/>
    </source>
</evidence>
<organism evidence="3 4">
    <name type="scientific">Reticulomyxa filosa</name>
    <dbReference type="NCBI Taxonomy" id="46433"/>
    <lineage>
        <taxon>Eukaryota</taxon>
        <taxon>Sar</taxon>
        <taxon>Rhizaria</taxon>
        <taxon>Retaria</taxon>
        <taxon>Foraminifera</taxon>
        <taxon>Monothalamids</taxon>
        <taxon>Reticulomyxidae</taxon>
        <taxon>Reticulomyxa</taxon>
    </lineage>
</organism>
<comment type="caution">
    <text evidence="3">The sequence shown here is derived from an EMBL/GenBank/DDBJ whole genome shotgun (WGS) entry which is preliminary data.</text>
</comment>
<dbReference type="EMBL" id="ASPP01025594">
    <property type="protein sequence ID" value="ETO07895.1"/>
    <property type="molecule type" value="Genomic_DNA"/>
</dbReference>
<accession>X6M4F5</accession>
<keyword evidence="4" id="KW-1185">Reference proteome</keyword>
<evidence type="ECO:0000256" key="1">
    <source>
        <dbReference type="SAM" id="MobiDB-lite"/>
    </source>
</evidence>
<proteinExistence type="predicted"/>
<evidence type="ECO:0000313" key="4">
    <source>
        <dbReference type="Proteomes" id="UP000023152"/>
    </source>
</evidence>
<protein>
    <recommendedName>
        <fullName evidence="5">Secreted protein</fullName>
    </recommendedName>
</protein>
<feature type="signal peptide" evidence="2">
    <location>
        <begin position="1"/>
        <end position="17"/>
    </location>
</feature>
<gene>
    <name evidence="3" type="ORF">RFI_29495</name>
</gene>
<keyword evidence="2" id="KW-0732">Signal</keyword>
<name>X6M4F5_RETFI</name>
<evidence type="ECO:0008006" key="5">
    <source>
        <dbReference type="Google" id="ProtNLM"/>
    </source>
</evidence>
<dbReference type="Proteomes" id="UP000023152">
    <property type="component" value="Unassembled WGS sequence"/>
</dbReference>
<evidence type="ECO:0000256" key="2">
    <source>
        <dbReference type="SAM" id="SignalP"/>
    </source>
</evidence>
<feature type="chain" id="PRO_5004975575" description="Secreted protein" evidence="2">
    <location>
        <begin position="18"/>
        <end position="109"/>
    </location>
</feature>
<sequence>MFVHISGLFIFAGLVDMITPNDANTASKLYKQKCKKLSATEKKIVLNKKRSNSKYKKGEFLKKILKAHEKDKLTMNCNQWEKKNAKRENVQKMEKCKDNTKFQARRNND</sequence>
<feature type="region of interest" description="Disordered" evidence="1">
    <location>
        <begin position="80"/>
        <end position="109"/>
    </location>
</feature>
<reference evidence="3 4" key="1">
    <citation type="journal article" date="2013" name="Curr. Biol.">
        <title>The Genome of the Foraminiferan Reticulomyxa filosa.</title>
        <authorList>
            <person name="Glockner G."/>
            <person name="Hulsmann N."/>
            <person name="Schleicher M."/>
            <person name="Noegel A.A."/>
            <person name="Eichinger L."/>
            <person name="Gallinger C."/>
            <person name="Pawlowski J."/>
            <person name="Sierra R."/>
            <person name="Euteneuer U."/>
            <person name="Pillet L."/>
            <person name="Moustafa A."/>
            <person name="Platzer M."/>
            <person name="Groth M."/>
            <person name="Szafranski K."/>
            <person name="Schliwa M."/>
        </authorList>
    </citation>
    <scope>NUCLEOTIDE SEQUENCE [LARGE SCALE GENOMIC DNA]</scope>
</reference>
<dbReference type="AlphaFoldDB" id="X6M4F5"/>